<feature type="transmembrane region" description="Helical" evidence="1">
    <location>
        <begin position="180"/>
        <end position="204"/>
    </location>
</feature>
<dbReference type="AlphaFoldDB" id="X1HWP7"/>
<reference evidence="2" key="1">
    <citation type="journal article" date="2014" name="Front. Microbiol.">
        <title>High frequency of phylogenetically diverse reductive dehalogenase-homologous genes in deep subseafloor sedimentary metagenomes.</title>
        <authorList>
            <person name="Kawai M."/>
            <person name="Futagami T."/>
            <person name="Toyoda A."/>
            <person name="Takaki Y."/>
            <person name="Nishi S."/>
            <person name="Hori S."/>
            <person name="Arai W."/>
            <person name="Tsubouchi T."/>
            <person name="Morono Y."/>
            <person name="Uchiyama I."/>
            <person name="Ito T."/>
            <person name="Fujiyama A."/>
            <person name="Inagaki F."/>
            <person name="Takami H."/>
        </authorList>
    </citation>
    <scope>NUCLEOTIDE SEQUENCE</scope>
    <source>
        <strain evidence="2">Expedition CK06-06</strain>
    </source>
</reference>
<dbReference type="SUPFAM" id="SSF82866">
    <property type="entry name" value="Multidrug efflux transporter AcrB transmembrane domain"/>
    <property type="match status" value="1"/>
</dbReference>
<keyword evidence="1" id="KW-0472">Membrane</keyword>
<feature type="transmembrane region" description="Helical" evidence="1">
    <location>
        <begin position="152"/>
        <end position="173"/>
    </location>
</feature>
<dbReference type="InterPro" id="IPR001036">
    <property type="entry name" value="Acrflvin-R"/>
</dbReference>
<keyword evidence="1" id="KW-1133">Transmembrane helix</keyword>
<protein>
    <recommendedName>
        <fullName evidence="3">SSD domain-containing protein</fullName>
    </recommendedName>
</protein>
<dbReference type="EMBL" id="BARU01031371">
    <property type="protein sequence ID" value="GAH73892.1"/>
    <property type="molecule type" value="Genomic_DNA"/>
</dbReference>
<feature type="transmembrane region" description="Helical" evidence="1">
    <location>
        <begin position="127"/>
        <end position="146"/>
    </location>
</feature>
<dbReference type="PRINTS" id="PR00702">
    <property type="entry name" value="ACRIFLAVINRP"/>
</dbReference>
<evidence type="ECO:0000313" key="2">
    <source>
        <dbReference type="EMBL" id="GAH73892.1"/>
    </source>
</evidence>
<feature type="non-terminal residue" evidence="2">
    <location>
        <position position="263"/>
    </location>
</feature>
<comment type="caution">
    <text evidence="2">The sequence shown here is derived from an EMBL/GenBank/DDBJ whole genome shotgun (WGS) entry which is preliminary data.</text>
</comment>
<feature type="transmembrane region" description="Helical" evidence="1">
    <location>
        <begin position="224"/>
        <end position="245"/>
    </location>
</feature>
<feature type="non-terminal residue" evidence="2">
    <location>
        <position position="1"/>
    </location>
</feature>
<dbReference type="Gene3D" id="3.30.2090.10">
    <property type="entry name" value="Multidrug efflux transporter AcrB TolC docking domain, DN and DC subdomains"/>
    <property type="match status" value="1"/>
</dbReference>
<dbReference type="Gene3D" id="1.20.1640.10">
    <property type="entry name" value="Multidrug efflux transporter AcrB transmembrane domain"/>
    <property type="match status" value="1"/>
</dbReference>
<dbReference type="SUPFAM" id="SSF82714">
    <property type="entry name" value="Multidrug efflux transporter AcrB TolC docking domain, DN and DC subdomains"/>
    <property type="match status" value="1"/>
</dbReference>
<accession>X1HWP7</accession>
<evidence type="ECO:0000256" key="1">
    <source>
        <dbReference type="SAM" id="Phobius"/>
    </source>
</evidence>
<dbReference type="PANTHER" id="PTHR32063:SF0">
    <property type="entry name" value="SWARMING MOTILITY PROTEIN SWRC"/>
    <property type="match status" value="1"/>
</dbReference>
<dbReference type="InterPro" id="IPR027463">
    <property type="entry name" value="AcrB_DN_DC_subdom"/>
</dbReference>
<name>X1HWP7_9ZZZZ</name>
<proteinExistence type="predicted"/>
<dbReference type="GO" id="GO:0042910">
    <property type="term" value="F:xenobiotic transmembrane transporter activity"/>
    <property type="evidence" value="ECO:0007669"/>
    <property type="project" value="TreeGrafter"/>
</dbReference>
<gene>
    <name evidence="2" type="ORF">S03H2_49631</name>
</gene>
<evidence type="ECO:0008006" key="3">
    <source>
        <dbReference type="Google" id="ProtNLM"/>
    </source>
</evidence>
<organism evidence="2">
    <name type="scientific">marine sediment metagenome</name>
    <dbReference type="NCBI Taxonomy" id="412755"/>
    <lineage>
        <taxon>unclassified sequences</taxon>
        <taxon>metagenomes</taxon>
        <taxon>ecological metagenomes</taxon>
    </lineage>
</organism>
<dbReference type="GO" id="GO:0005886">
    <property type="term" value="C:plasma membrane"/>
    <property type="evidence" value="ECO:0007669"/>
    <property type="project" value="TreeGrafter"/>
</dbReference>
<dbReference type="Pfam" id="PF00873">
    <property type="entry name" value="ACR_tran"/>
    <property type="match status" value="1"/>
</dbReference>
<sequence length="263" mass="29545">LIRANQTFPVGKIKRGSQEYTLKISNLIRGTRELGEIIIAYSGENPIKLKDVAQAVPSYGEIYYIFRINGQPTIDLTILKEPATSTLKVAKRIKTKLEAVKRELPQDLVFRIVNDESEKILRDLKHLYLLVGIVLSVIFISIFLILRNFKPSLLILSSIAFSVLITFNLIYFLKISLNMLTLGGLALGFGLFVDNSIVVFENVLRYREKGFSPVQAAIKGSKEVFLPVLAATLTTMSVFFSFAYFQGRLKIYYLPLAIVISSA</sequence>
<keyword evidence="1" id="KW-0812">Transmembrane</keyword>
<dbReference type="PANTHER" id="PTHR32063">
    <property type="match status" value="1"/>
</dbReference>
<dbReference type="Gene3D" id="3.30.70.1320">
    <property type="entry name" value="Multidrug efflux transporter AcrB pore domain like"/>
    <property type="match status" value="1"/>
</dbReference>